<dbReference type="Gene3D" id="2.60.200.40">
    <property type="match status" value="1"/>
</dbReference>
<gene>
    <name evidence="1" type="ORF">HK414_12355</name>
</gene>
<name>A0ABX6P5P6_9BURK</name>
<accession>A0ABX6P5P6</accession>
<dbReference type="SUPFAM" id="SSF111331">
    <property type="entry name" value="NAD kinase/diacylglycerol kinase-like"/>
    <property type="match status" value="1"/>
</dbReference>
<proteinExistence type="predicted"/>
<reference evidence="1 2" key="1">
    <citation type="submission" date="2020-05" db="EMBL/GenBank/DDBJ databases">
        <title>Ramlibacter rhizophilus sp. nov., isolated from rhizosphere soil of national flower Mugunghwa from South Korea.</title>
        <authorList>
            <person name="Zheng-Fei Y."/>
            <person name="Huan T."/>
        </authorList>
    </citation>
    <scope>NUCLEOTIDE SEQUENCE [LARGE SCALE GENOMIC DNA]</scope>
    <source>
        <strain evidence="1 2">H242</strain>
    </source>
</reference>
<protein>
    <submittedName>
        <fullName evidence="1">Uncharacterized protein</fullName>
    </submittedName>
</protein>
<evidence type="ECO:0000313" key="1">
    <source>
        <dbReference type="EMBL" id="QJW84316.1"/>
    </source>
</evidence>
<organism evidence="1 2">
    <name type="scientific">Ramlibacter terrae</name>
    <dbReference type="NCBI Taxonomy" id="2732511"/>
    <lineage>
        <taxon>Bacteria</taxon>
        <taxon>Pseudomonadati</taxon>
        <taxon>Pseudomonadota</taxon>
        <taxon>Betaproteobacteria</taxon>
        <taxon>Burkholderiales</taxon>
        <taxon>Comamonadaceae</taxon>
        <taxon>Ramlibacter</taxon>
    </lineage>
</organism>
<reference evidence="1 2" key="2">
    <citation type="submission" date="2020-05" db="EMBL/GenBank/DDBJ databases">
        <authorList>
            <person name="Khan S.A."/>
            <person name="Jeon C.O."/>
            <person name="Chun B.H."/>
        </authorList>
    </citation>
    <scope>NUCLEOTIDE SEQUENCE [LARGE SCALE GENOMIC DNA]</scope>
    <source>
        <strain evidence="1 2">H242</strain>
    </source>
</reference>
<keyword evidence="2" id="KW-1185">Reference proteome</keyword>
<evidence type="ECO:0000313" key="2">
    <source>
        <dbReference type="Proteomes" id="UP000500826"/>
    </source>
</evidence>
<dbReference type="Proteomes" id="UP000500826">
    <property type="component" value="Chromosome"/>
</dbReference>
<dbReference type="EMBL" id="CP053418">
    <property type="protein sequence ID" value="QJW84316.1"/>
    <property type="molecule type" value="Genomic_DNA"/>
</dbReference>
<sequence length="176" mass="19988">MNASVGLYPKLLADREVVKQKLGRRRWIAMLAGLVTLFEWRLQLRLDVDLDGTITRLRTPSLFICNNRLQLDRLGIDAEVLDQLGEGRLVGLLVPTLKLGTKLRLVVRAILGKLGDTRELQSFTLRTLNVGTRNAKRLKVATDGEVQWMQLPLRFTVSPRPLKLMLPPAEERMPIE</sequence>
<dbReference type="InterPro" id="IPR016064">
    <property type="entry name" value="NAD/diacylglycerol_kinase_sf"/>
</dbReference>